<name>A0ABP8U2L7_9ACTN</name>
<evidence type="ECO:0000259" key="2">
    <source>
        <dbReference type="SMART" id="SM00062"/>
    </source>
</evidence>
<dbReference type="RefSeq" id="WP_345429879.1">
    <property type="nucleotide sequence ID" value="NZ_BAABHK010000002.1"/>
</dbReference>
<dbReference type="SUPFAM" id="SSF53850">
    <property type="entry name" value="Periplasmic binding protein-like II"/>
    <property type="match status" value="1"/>
</dbReference>
<gene>
    <name evidence="3" type="ORF">GCM10023196_014670</name>
</gene>
<dbReference type="SMART" id="SM00062">
    <property type="entry name" value="PBPb"/>
    <property type="match status" value="1"/>
</dbReference>
<reference evidence="4" key="1">
    <citation type="journal article" date="2019" name="Int. J. Syst. Evol. Microbiol.">
        <title>The Global Catalogue of Microorganisms (GCM) 10K type strain sequencing project: providing services to taxonomists for standard genome sequencing and annotation.</title>
        <authorList>
            <consortium name="The Broad Institute Genomics Platform"/>
            <consortium name="The Broad Institute Genome Sequencing Center for Infectious Disease"/>
            <person name="Wu L."/>
            <person name="Ma J."/>
        </authorList>
    </citation>
    <scope>NUCLEOTIDE SEQUENCE [LARGE SCALE GENOMIC DNA]</scope>
    <source>
        <strain evidence="4">JCM 17939</strain>
    </source>
</reference>
<organism evidence="3 4">
    <name type="scientific">Actinoallomurus vinaceus</name>
    <dbReference type="NCBI Taxonomy" id="1080074"/>
    <lineage>
        <taxon>Bacteria</taxon>
        <taxon>Bacillati</taxon>
        <taxon>Actinomycetota</taxon>
        <taxon>Actinomycetes</taxon>
        <taxon>Streptosporangiales</taxon>
        <taxon>Thermomonosporaceae</taxon>
        <taxon>Actinoallomurus</taxon>
    </lineage>
</organism>
<dbReference type="EMBL" id="BAABHK010000002">
    <property type="protein sequence ID" value="GAA4622443.1"/>
    <property type="molecule type" value="Genomic_DNA"/>
</dbReference>
<dbReference type="PANTHER" id="PTHR35936:SF17">
    <property type="entry name" value="ARGININE-BINDING EXTRACELLULAR PROTEIN ARTP"/>
    <property type="match status" value="1"/>
</dbReference>
<sequence>MSKRIVAALAAAGVLTVAGCGSNPSEVDGGSGGKAQGAAAVDLKQTLNKDLNAKLPAKVKAAGRLVSVNNGSFPPYEIAGSDGKSLTGASADVATALSQILGVRIEHVTVDGLPSELSGIKAGRYDFAIGPIGDFPEREAANDFVDWVREFVVFAVPQGNPKHIQSITDTCGLRVAVMAGGSAEDVIKKQAQTCVQQKKPAVQVQSYKDQPTSILAVRSGRADAFFSSQAPLTYFVKEAGKALELAGTGKANGFADLYQGAVVAKGSPLRDVLLEALRTLVANGTYKKIMDKWGLSANVLDKPGVNLAPRKG</sequence>
<dbReference type="PROSITE" id="PS51257">
    <property type="entry name" value="PROKAR_LIPOPROTEIN"/>
    <property type="match status" value="1"/>
</dbReference>
<dbReference type="PANTHER" id="PTHR35936">
    <property type="entry name" value="MEMBRANE-BOUND LYTIC MUREIN TRANSGLYCOSYLASE F"/>
    <property type="match status" value="1"/>
</dbReference>
<evidence type="ECO:0000313" key="3">
    <source>
        <dbReference type="EMBL" id="GAA4622443.1"/>
    </source>
</evidence>
<dbReference type="Proteomes" id="UP001501442">
    <property type="component" value="Unassembled WGS sequence"/>
</dbReference>
<dbReference type="CDD" id="cd01004">
    <property type="entry name" value="PBP2_MidA_like"/>
    <property type="match status" value="1"/>
</dbReference>
<feature type="domain" description="Solute-binding protein family 3/N-terminal" evidence="2">
    <location>
        <begin position="64"/>
        <end position="297"/>
    </location>
</feature>
<dbReference type="Pfam" id="PF00497">
    <property type="entry name" value="SBP_bac_3"/>
    <property type="match status" value="1"/>
</dbReference>
<proteinExistence type="predicted"/>
<evidence type="ECO:0000256" key="1">
    <source>
        <dbReference type="ARBA" id="ARBA00022729"/>
    </source>
</evidence>
<accession>A0ABP8U2L7</accession>
<protein>
    <submittedName>
        <fullName evidence="3">ABC transporter substrate-binding protein</fullName>
    </submittedName>
</protein>
<keyword evidence="4" id="KW-1185">Reference proteome</keyword>
<dbReference type="InterPro" id="IPR001638">
    <property type="entry name" value="Solute-binding_3/MltF_N"/>
</dbReference>
<keyword evidence="1" id="KW-0732">Signal</keyword>
<comment type="caution">
    <text evidence="3">The sequence shown here is derived from an EMBL/GenBank/DDBJ whole genome shotgun (WGS) entry which is preliminary data.</text>
</comment>
<dbReference type="Gene3D" id="3.40.190.10">
    <property type="entry name" value="Periplasmic binding protein-like II"/>
    <property type="match status" value="2"/>
</dbReference>
<evidence type="ECO:0000313" key="4">
    <source>
        <dbReference type="Proteomes" id="UP001501442"/>
    </source>
</evidence>